<dbReference type="InterPro" id="IPR016847">
    <property type="entry name" value="Man6P_Isoase_Firm_lng_prd"/>
</dbReference>
<dbReference type="InterPro" id="IPR051804">
    <property type="entry name" value="Carb_Metab_Reg_Kinase/Isom"/>
</dbReference>
<comment type="caution">
    <text evidence="3">The sequence shown here is derived from an EMBL/GenBank/DDBJ whole genome shotgun (WGS) entry which is preliminary data.</text>
</comment>
<proteinExistence type="predicted"/>
<reference evidence="3 4" key="1">
    <citation type="submission" date="2023-05" db="EMBL/GenBank/DDBJ databases">
        <title>Rombocin, a short stable natural nisin variant, displays selective antimicrobial activity against Listeria monocytogenes and employs dual mode of action to kill target bacterial strains.</title>
        <authorList>
            <person name="Wambui J."/>
            <person name="Stephan R."/>
            <person name="Kuipers O.P."/>
        </authorList>
    </citation>
    <scope>NUCLEOTIDE SEQUENCE [LARGE SCALE GENOMIC DNA]</scope>
    <source>
        <strain evidence="3 4">RC002</strain>
    </source>
</reference>
<dbReference type="InterPro" id="IPR014710">
    <property type="entry name" value="RmlC-like_jellyroll"/>
</dbReference>
<dbReference type="RefSeq" id="WP_284131397.1">
    <property type="nucleotide sequence ID" value="NZ_JASKYM010000001.1"/>
</dbReference>
<dbReference type="CDD" id="cd07010">
    <property type="entry name" value="cupin_PMI_type_I_N_bac"/>
    <property type="match status" value="1"/>
</dbReference>
<organism evidence="3 4">
    <name type="scientific">Romboutsia sedimentorum</name>
    <dbReference type="NCBI Taxonomy" id="1368474"/>
    <lineage>
        <taxon>Bacteria</taxon>
        <taxon>Bacillati</taxon>
        <taxon>Bacillota</taxon>
        <taxon>Clostridia</taxon>
        <taxon>Peptostreptococcales</taxon>
        <taxon>Peptostreptococcaceae</taxon>
        <taxon>Romboutsia</taxon>
    </lineage>
</organism>
<dbReference type="SUPFAM" id="SSF51182">
    <property type="entry name" value="RmlC-like cupins"/>
    <property type="match status" value="1"/>
</dbReference>
<dbReference type="Gene3D" id="2.60.120.10">
    <property type="entry name" value="Jelly Rolls"/>
    <property type="match status" value="1"/>
</dbReference>
<dbReference type="PIRSF" id="PIRSF026713">
    <property type="entry name" value="PMI_Firm_long_prd"/>
    <property type="match status" value="1"/>
</dbReference>
<dbReference type="PANTHER" id="PTHR42742:SF3">
    <property type="entry name" value="FRUCTOKINASE"/>
    <property type="match status" value="1"/>
</dbReference>
<protein>
    <submittedName>
        <fullName evidence="3">Class I mannose-6-phosphate isomerase</fullName>
    </submittedName>
</protein>
<accession>A0ABT7E8J6</accession>
<keyword evidence="1" id="KW-0479">Metal-binding</keyword>
<dbReference type="PANTHER" id="PTHR42742">
    <property type="entry name" value="TRANSCRIPTIONAL REPRESSOR MPRA"/>
    <property type="match status" value="1"/>
</dbReference>
<keyword evidence="4" id="KW-1185">Reference proteome</keyword>
<evidence type="ECO:0000256" key="2">
    <source>
        <dbReference type="ARBA" id="ARBA00022833"/>
    </source>
</evidence>
<evidence type="ECO:0000313" key="4">
    <source>
        <dbReference type="Proteomes" id="UP001301012"/>
    </source>
</evidence>
<dbReference type="EMBL" id="JASKYM010000001">
    <property type="protein sequence ID" value="MDK2562418.1"/>
    <property type="molecule type" value="Genomic_DNA"/>
</dbReference>
<keyword evidence="3" id="KW-0413">Isomerase</keyword>
<keyword evidence="2" id="KW-0862">Zinc</keyword>
<gene>
    <name evidence="3" type="ORF">QOZ84_02565</name>
</gene>
<dbReference type="Proteomes" id="UP001301012">
    <property type="component" value="Unassembled WGS sequence"/>
</dbReference>
<sequence length="582" mass="67407">MFNKYNNYDKYPTKHIKGYKDQSFKGYENILEEVKLKCRNNKKSVVVIDCYMGVDLEEIHNAFSKLNPILTIKSDDISMSSEEIDNIAKDFLTDDRVFGIMNTKVLSDFFKEENIEKAKLEIENINSGIVLVYGVGASLIYDGDITLFADLARWEIQTRYRMGMGNWKANNGSEDILRKYKRGFFLEWRAMDRHKKCVFKKMDYLLDTNKKDDPKMITKDAFKGALEKISKEPFRVVPYFDPGVWGGQWMKSVCGLDKEKENFAWSFDGVPEENSLYLDFEGINVEIPAIDLVLTKPRNLLGDKVHARFGAEFPIRFDFLDTIGGQNLSLQVHPLTEYIQEKFGMHYTQDESYYILDGLDDGVVYLGLKEGIEKEDMICDLRKAESGEITFPDEKYINKFKAKKHDHFLIPAGTVHCSGKNTMILEISSTPYIFTFKLWDWDRVGLDGLPRPIHLNHGEKNIQWDRTTKWVEENLVNDITVLQDIEGLKEEKTGLHEREFIETRRHWFSKEVKHKTHGSVNMLNLVEGEEAIVKSPTNKFEEFVVHYAETFIIPACVDEYTITPYGKSKGKEIATLKAYVRG</sequence>
<evidence type="ECO:0000256" key="1">
    <source>
        <dbReference type="ARBA" id="ARBA00022723"/>
    </source>
</evidence>
<dbReference type="InterPro" id="IPR011051">
    <property type="entry name" value="RmlC_Cupin_sf"/>
</dbReference>
<dbReference type="GO" id="GO:0016853">
    <property type="term" value="F:isomerase activity"/>
    <property type="evidence" value="ECO:0007669"/>
    <property type="project" value="UniProtKB-KW"/>
</dbReference>
<evidence type="ECO:0000313" key="3">
    <source>
        <dbReference type="EMBL" id="MDK2562418.1"/>
    </source>
</evidence>
<name>A0ABT7E8J6_9FIRM</name>